<reference evidence="1" key="1">
    <citation type="submission" date="2021-06" db="EMBL/GenBank/DDBJ databases">
        <authorList>
            <person name="Kallberg Y."/>
            <person name="Tangrot J."/>
            <person name="Rosling A."/>
        </authorList>
    </citation>
    <scope>NUCLEOTIDE SEQUENCE</scope>
    <source>
        <strain evidence="1">AU212A</strain>
    </source>
</reference>
<dbReference type="Proteomes" id="UP000789860">
    <property type="component" value="Unassembled WGS sequence"/>
</dbReference>
<accession>A0ACA9M0S0</accession>
<name>A0ACA9M0S0_9GLOM</name>
<feature type="non-terminal residue" evidence="1">
    <location>
        <position position="51"/>
    </location>
</feature>
<protein>
    <submittedName>
        <fullName evidence="1">11117_t:CDS:1</fullName>
    </submittedName>
</protein>
<evidence type="ECO:0000313" key="2">
    <source>
        <dbReference type="Proteomes" id="UP000789860"/>
    </source>
</evidence>
<evidence type="ECO:0000313" key="1">
    <source>
        <dbReference type="EMBL" id="CAG8553421.1"/>
    </source>
</evidence>
<dbReference type="EMBL" id="CAJVPM010008233">
    <property type="protein sequence ID" value="CAG8553421.1"/>
    <property type="molecule type" value="Genomic_DNA"/>
</dbReference>
<proteinExistence type="predicted"/>
<gene>
    <name evidence="1" type="ORF">SCALOS_LOCUS5263</name>
</gene>
<sequence length="51" mass="5835">MYKNRHATANRPTRIHHPQQTNSQMNKQKIQNTTKARSDSIASEESVETVA</sequence>
<organism evidence="1 2">
    <name type="scientific">Scutellospora calospora</name>
    <dbReference type="NCBI Taxonomy" id="85575"/>
    <lineage>
        <taxon>Eukaryota</taxon>
        <taxon>Fungi</taxon>
        <taxon>Fungi incertae sedis</taxon>
        <taxon>Mucoromycota</taxon>
        <taxon>Glomeromycotina</taxon>
        <taxon>Glomeromycetes</taxon>
        <taxon>Diversisporales</taxon>
        <taxon>Gigasporaceae</taxon>
        <taxon>Scutellospora</taxon>
    </lineage>
</organism>
<keyword evidence="2" id="KW-1185">Reference proteome</keyword>
<comment type="caution">
    <text evidence="1">The sequence shown here is derived from an EMBL/GenBank/DDBJ whole genome shotgun (WGS) entry which is preliminary data.</text>
</comment>